<keyword evidence="2" id="KW-1185">Reference proteome</keyword>
<dbReference type="Proteomes" id="UP001177021">
    <property type="component" value="Unassembled WGS sequence"/>
</dbReference>
<accession>A0ACB0KWZ1</accession>
<dbReference type="EMBL" id="CASHSV030000311">
    <property type="protein sequence ID" value="CAJ2660760.1"/>
    <property type="molecule type" value="Genomic_DNA"/>
</dbReference>
<comment type="caution">
    <text evidence="1">The sequence shown here is derived from an EMBL/GenBank/DDBJ whole genome shotgun (WGS) entry which is preliminary data.</text>
</comment>
<protein>
    <submittedName>
        <fullName evidence="1">Uncharacterized protein</fullName>
    </submittedName>
</protein>
<evidence type="ECO:0000313" key="1">
    <source>
        <dbReference type="EMBL" id="CAJ2660760.1"/>
    </source>
</evidence>
<evidence type="ECO:0000313" key="2">
    <source>
        <dbReference type="Proteomes" id="UP001177021"/>
    </source>
</evidence>
<organism evidence="1 2">
    <name type="scientific">Trifolium pratense</name>
    <name type="common">Red clover</name>
    <dbReference type="NCBI Taxonomy" id="57577"/>
    <lineage>
        <taxon>Eukaryota</taxon>
        <taxon>Viridiplantae</taxon>
        <taxon>Streptophyta</taxon>
        <taxon>Embryophyta</taxon>
        <taxon>Tracheophyta</taxon>
        <taxon>Spermatophyta</taxon>
        <taxon>Magnoliopsida</taxon>
        <taxon>eudicotyledons</taxon>
        <taxon>Gunneridae</taxon>
        <taxon>Pentapetalae</taxon>
        <taxon>rosids</taxon>
        <taxon>fabids</taxon>
        <taxon>Fabales</taxon>
        <taxon>Fabaceae</taxon>
        <taxon>Papilionoideae</taxon>
        <taxon>50 kb inversion clade</taxon>
        <taxon>NPAAA clade</taxon>
        <taxon>Hologalegina</taxon>
        <taxon>IRL clade</taxon>
        <taxon>Trifolieae</taxon>
        <taxon>Trifolium</taxon>
    </lineage>
</organism>
<gene>
    <name evidence="1" type="ORF">MILVUS5_LOCUS26637</name>
</gene>
<sequence>MDANQPIFYPVKENGGERWWRKGHPRHYSEHSRRRFGIGDGKRRPEVMSSRGRSLALDDRLAINLATTKCLPSVKDPFLSPTQQEDARTSKSSA</sequence>
<proteinExistence type="predicted"/>
<reference evidence="1" key="1">
    <citation type="submission" date="2023-10" db="EMBL/GenBank/DDBJ databases">
        <authorList>
            <person name="Rodriguez Cubillos JULIANA M."/>
            <person name="De Vega J."/>
        </authorList>
    </citation>
    <scope>NUCLEOTIDE SEQUENCE</scope>
</reference>
<name>A0ACB0KWZ1_TRIPR</name>